<dbReference type="PANTHER" id="PTHR43133">
    <property type="entry name" value="RNA POLYMERASE ECF-TYPE SIGMA FACTO"/>
    <property type="match status" value="1"/>
</dbReference>
<evidence type="ECO:0000256" key="3">
    <source>
        <dbReference type="ARBA" id="ARBA00023082"/>
    </source>
</evidence>
<dbReference type="InterPro" id="IPR014284">
    <property type="entry name" value="RNA_pol_sigma-70_dom"/>
</dbReference>
<organism evidence="7 8">
    <name type="scientific">Psychrosphaera algicola</name>
    <dbReference type="NCBI Taxonomy" id="3023714"/>
    <lineage>
        <taxon>Bacteria</taxon>
        <taxon>Pseudomonadati</taxon>
        <taxon>Pseudomonadota</taxon>
        <taxon>Gammaproteobacteria</taxon>
        <taxon>Alteromonadales</taxon>
        <taxon>Pseudoalteromonadaceae</taxon>
        <taxon>Psychrosphaera</taxon>
    </lineage>
</organism>
<protein>
    <submittedName>
        <fullName evidence="7">RNA polymerase sigma factor</fullName>
    </submittedName>
</protein>
<sequence>MTRSSSRESGWTKLTSVFIENNLFLRNYLKRFLHSEQDIEDVVQEVYIKAAKAESERTEELEHPKAFLFTIAKNLAINELNHKSHKRTSYIQDCMDHINEDEAHSAEAENVAMESLGIHCEAISNLPEKGRLVYLLKRVHGLKHQEIADRLQISLSSVEKHLSMALVYCSEYIRKQDVDTPIRDRKSPLKQVRGNE</sequence>
<dbReference type="InterPro" id="IPR036388">
    <property type="entry name" value="WH-like_DNA-bd_sf"/>
</dbReference>
<name>A0ABT5FB84_9GAMM</name>
<dbReference type="NCBIfam" id="TIGR02937">
    <property type="entry name" value="sigma70-ECF"/>
    <property type="match status" value="1"/>
</dbReference>
<dbReference type="InterPro" id="IPR007627">
    <property type="entry name" value="RNA_pol_sigma70_r2"/>
</dbReference>
<evidence type="ECO:0000259" key="6">
    <source>
        <dbReference type="Pfam" id="PF08281"/>
    </source>
</evidence>
<dbReference type="SUPFAM" id="SSF88946">
    <property type="entry name" value="Sigma2 domain of RNA polymerase sigma factors"/>
    <property type="match status" value="1"/>
</dbReference>
<dbReference type="InterPro" id="IPR039425">
    <property type="entry name" value="RNA_pol_sigma-70-like"/>
</dbReference>
<dbReference type="Pfam" id="PF04542">
    <property type="entry name" value="Sigma70_r2"/>
    <property type="match status" value="1"/>
</dbReference>
<accession>A0ABT5FB84</accession>
<dbReference type="PANTHER" id="PTHR43133:SF63">
    <property type="entry name" value="RNA POLYMERASE SIGMA FACTOR FECI-RELATED"/>
    <property type="match status" value="1"/>
</dbReference>
<dbReference type="Gene3D" id="1.10.10.10">
    <property type="entry name" value="Winged helix-like DNA-binding domain superfamily/Winged helix DNA-binding domain"/>
    <property type="match status" value="1"/>
</dbReference>
<evidence type="ECO:0000256" key="2">
    <source>
        <dbReference type="ARBA" id="ARBA00023015"/>
    </source>
</evidence>
<dbReference type="InterPro" id="IPR013249">
    <property type="entry name" value="RNA_pol_sigma70_r4_t2"/>
</dbReference>
<keyword evidence="3" id="KW-0731">Sigma factor</keyword>
<gene>
    <name evidence="7" type="ORF">PN838_08405</name>
</gene>
<proteinExistence type="inferred from homology"/>
<dbReference type="InterPro" id="IPR013324">
    <property type="entry name" value="RNA_pol_sigma_r3/r4-like"/>
</dbReference>
<evidence type="ECO:0000313" key="8">
    <source>
        <dbReference type="Proteomes" id="UP001528411"/>
    </source>
</evidence>
<reference evidence="7 8" key="1">
    <citation type="submission" date="2023-01" db="EMBL/GenBank/DDBJ databases">
        <title>Psychrosphaera sp. nov., isolated from marine algae.</title>
        <authorList>
            <person name="Bayburt H."/>
            <person name="Choi B.J."/>
            <person name="Kim J.M."/>
            <person name="Choi D.G."/>
            <person name="Jeon C.O."/>
        </authorList>
    </citation>
    <scope>NUCLEOTIDE SEQUENCE [LARGE SCALE GENOMIC DNA]</scope>
    <source>
        <strain evidence="7 8">G1-22</strain>
    </source>
</reference>
<dbReference type="InterPro" id="IPR013325">
    <property type="entry name" value="RNA_pol_sigma_r2"/>
</dbReference>
<dbReference type="EMBL" id="JAQOMS010000002">
    <property type="protein sequence ID" value="MDC2888792.1"/>
    <property type="molecule type" value="Genomic_DNA"/>
</dbReference>
<dbReference type="SUPFAM" id="SSF88659">
    <property type="entry name" value="Sigma3 and sigma4 domains of RNA polymerase sigma factors"/>
    <property type="match status" value="1"/>
</dbReference>
<comment type="similarity">
    <text evidence="1">Belongs to the sigma-70 factor family. ECF subfamily.</text>
</comment>
<feature type="domain" description="RNA polymerase sigma factor 70 region 4 type 2" evidence="6">
    <location>
        <begin position="121"/>
        <end position="167"/>
    </location>
</feature>
<evidence type="ECO:0000313" key="7">
    <source>
        <dbReference type="EMBL" id="MDC2888792.1"/>
    </source>
</evidence>
<feature type="domain" description="RNA polymerase sigma-70 region 2" evidence="5">
    <location>
        <begin position="24"/>
        <end position="83"/>
    </location>
</feature>
<dbReference type="Proteomes" id="UP001528411">
    <property type="component" value="Unassembled WGS sequence"/>
</dbReference>
<comment type="caution">
    <text evidence="7">The sequence shown here is derived from an EMBL/GenBank/DDBJ whole genome shotgun (WGS) entry which is preliminary data.</text>
</comment>
<evidence type="ECO:0000259" key="5">
    <source>
        <dbReference type="Pfam" id="PF04542"/>
    </source>
</evidence>
<dbReference type="Pfam" id="PF08281">
    <property type="entry name" value="Sigma70_r4_2"/>
    <property type="match status" value="1"/>
</dbReference>
<evidence type="ECO:0000256" key="1">
    <source>
        <dbReference type="ARBA" id="ARBA00010641"/>
    </source>
</evidence>
<keyword evidence="8" id="KW-1185">Reference proteome</keyword>
<evidence type="ECO:0000256" key="4">
    <source>
        <dbReference type="ARBA" id="ARBA00023163"/>
    </source>
</evidence>
<keyword evidence="2" id="KW-0805">Transcription regulation</keyword>
<keyword evidence="4" id="KW-0804">Transcription</keyword>
<dbReference type="Gene3D" id="1.10.1740.10">
    <property type="match status" value="1"/>
</dbReference>
<dbReference type="RefSeq" id="WP_252736690.1">
    <property type="nucleotide sequence ID" value="NZ_JAQOMS010000002.1"/>
</dbReference>